<sequence length="63" mass="6911">MTYDILKARLRGTVITVFDPDHAAACDALIWNGRKPVRQAEVIVRAADARDVQEASDMLPSTA</sequence>
<protein>
    <submittedName>
        <fullName evidence="1">Uncharacterized protein</fullName>
    </submittedName>
</protein>
<accession>A0A2A3K0W5</accession>
<name>A0A2A3K0W5_9RHOB</name>
<organism evidence="1">
    <name type="scientific">Alloyangia mangrovi</name>
    <dbReference type="NCBI Taxonomy" id="1779329"/>
    <lineage>
        <taxon>Bacteria</taxon>
        <taxon>Pseudomonadati</taxon>
        <taxon>Pseudomonadota</taxon>
        <taxon>Alphaproteobacteria</taxon>
        <taxon>Rhodobacterales</taxon>
        <taxon>Roseobacteraceae</taxon>
        <taxon>Alloyangia</taxon>
    </lineage>
</organism>
<dbReference type="EMBL" id="NTHN01000047">
    <property type="protein sequence ID" value="PBD20414.1"/>
    <property type="molecule type" value="Genomic_DNA"/>
</dbReference>
<evidence type="ECO:0000313" key="1">
    <source>
        <dbReference type="EMBL" id="PBD20414.1"/>
    </source>
</evidence>
<proteinExistence type="predicted"/>
<dbReference type="AlphaFoldDB" id="A0A2A3K0W5"/>
<reference evidence="1" key="1">
    <citation type="submission" date="2017-09" db="EMBL/GenBank/DDBJ databases">
        <title>Yangia sp. SAOS 153D whole genome sequencing.</title>
        <authorList>
            <person name="Verma A."/>
            <person name="Krishnamurthi S."/>
        </authorList>
    </citation>
    <scope>NUCLEOTIDE SEQUENCE [LARGE SCALE GENOMIC DNA]</scope>
    <source>
        <strain evidence="1">SAOS 153D</strain>
    </source>
</reference>
<gene>
    <name evidence="1" type="ORF">CLG85_04075</name>
</gene>
<comment type="caution">
    <text evidence="1">The sequence shown here is derived from an EMBL/GenBank/DDBJ whole genome shotgun (WGS) entry which is preliminary data.</text>
</comment>